<feature type="active site" evidence="5 6">
    <location>
        <position position="185"/>
    </location>
</feature>
<comment type="catalytic activity">
    <reaction evidence="5">
        <text>L-glutaminyl-[protein] + H2O = L-glutamyl-[protein] + NH4(+)</text>
        <dbReference type="Rhea" id="RHEA:16441"/>
        <dbReference type="Rhea" id="RHEA-COMP:10207"/>
        <dbReference type="Rhea" id="RHEA-COMP:10208"/>
        <dbReference type="ChEBI" id="CHEBI:15377"/>
        <dbReference type="ChEBI" id="CHEBI:28938"/>
        <dbReference type="ChEBI" id="CHEBI:29973"/>
        <dbReference type="ChEBI" id="CHEBI:30011"/>
        <dbReference type="EC" id="3.5.1.44"/>
    </reaction>
</comment>
<evidence type="ECO:0000256" key="1">
    <source>
        <dbReference type="ARBA" id="ARBA00022490"/>
    </source>
</evidence>
<keyword evidence="1 5" id="KW-0963">Cytoplasm</keyword>
<dbReference type="PANTHER" id="PTHR42872">
    <property type="entry name" value="PROTEIN-GLUTAMATE METHYLESTERASE/PROTEIN-GLUTAMINE GLUTAMINASE"/>
    <property type="match status" value="1"/>
</dbReference>
<evidence type="ECO:0000259" key="8">
    <source>
        <dbReference type="PROSITE" id="PS50110"/>
    </source>
</evidence>
<evidence type="ECO:0000313" key="10">
    <source>
        <dbReference type="EMBL" id="KPL71442.1"/>
    </source>
</evidence>
<evidence type="ECO:0000256" key="6">
    <source>
        <dbReference type="PROSITE-ProRule" id="PRU00050"/>
    </source>
</evidence>
<dbReference type="InterPro" id="IPR035909">
    <property type="entry name" value="CheB_C"/>
</dbReference>
<dbReference type="Proteomes" id="UP000050417">
    <property type="component" value="Unassembled WGS sequence"/>
</dbReference>
<name>A0A0N8GL41_9CHLR</name>
<dbReference type="PIRSF" id="PIRSF000876">
    <property type="entry name" value="RR_chemtxs_CheB"/>
    <property type="match status" value="1"/>
</dbReference>
<dbReference type="SMART" id="SM00448">
    <property type="entry name" value="REC"/>
    <property type="match status" value="1"/>
</dbReference>
<dbReference type="EMBL" id="LGCL01000041">
    <property type="protein sequence ID" value="KPL71442.1"/>
    <property type="molecule type" value="Genomic_DNA"/>
</dbReference>
<dbReference type="GO" id="GO:0050568">
    <property type="term" value="F:protein-glutamine glutaminase activity"/>
    <property type="evidence" value="ECO:0007669"/>
    <property type="project" value="UniProtKB-UniRule"/>
</dbReference>
<evidence type="ECO:0000256" key="3">
    <source>
        <dbReference type="ARBA" id="ARBA00022801"/>
    </source>
</evidence>
<reference evidence="10 11" key="1">
    <citation type="submission" date="2015-07" db="EMBL/GenBank/DDBJ databases">
        <title>Genome sequence of Ornatilinea apprima DSM 23815.</title>
        <authorList>
            <person name="Hemp J."/>
            <person name="Ward L.M."/>
            <person name="Pace L.A."/>
            <person name="Fischer W.W."/>
        </authorList>
    </citation>
    <scope>NUCLEOTIDE SEQUENCE [LARGE SCALE GENOMIC DNA]</scope>
    <source>
        <strain evidence="10 11">P3M-1</strain>
    </source>
</reference>
<organism evidence="10 11">
    <name type="scientific">Ornatilinea apprima</name>
    <dbReference type="NCBI Taxonomy" id="1134406"/>
    <lineage>
        <taxon>Bacteria</taxon>
        <taxon>Bacillati</taxon>
        <taxon>Chloroflexota</taxon>
        <taxon>Anaerolineae</taxon>
        <taxon>Anaerolineales</taxon>
        <taxon>Anaerolineaceae</taxon>
        <taxon>Ornatilinea</taxon>
    </lineage>
</organism>
<dbReference type="InterPro" id="IPR008248">
    <property type="entry name" value="CheB-like"/>
</dbReference>
<keyword evidence="3 5" id="KW-0378">Hydrolase</keyword>
<feature type="active site" evidence="5 6">
    <location>
        <position position="305"/>
    </location>
</feature>
<evidence type="ECO:0000259" key="9">
    <source>
        <dbReference type="PROSITE" id="PS50122"/>
    </source>
</evidence>
<proteinExistence type="inferred from homology"/>
<dbReference type="CDD" id="cd16432">
    <property type="entry name" value="CheB_Rec"/>
    <property type="match status" value="1"/>
</dbReference>
<dbReference type="Gene3D" id="3.40.50.2300">
    <property type="match status" value="1"/>
</dbReference>
<comment type="PTM">
    <text evidence="5">Phosphorylated by CheA. Phosphorylation of the N-terminal regulatory domain activates the methylesterase activity.</text>
</comment>
<dbReference type="SUPFAM" id="SSF52172">
    <property type="entry name" value="CheY-like"/>
    <property type="match status" value="1"/>
</dbReference>
<feature type="active site" evidence="5 6">
    <location>
        <position position="212"/>
    </location>
</feature>
<comment type="function">
    <text evidence="5">Involved in chemotaxis. Part of a chemotaxis signal transduction system that modulates chemotaxis in response to various stimuli. Catalyzes the demethylation of specific methylglutamate residues introduced into the chemoreceptors (methyl-accepting chemotaxis proteins or MCP) by CheR. Also mediates the irreversible deamidation of specific glutamine residues to glutamic acid.</text>
</comment>
<evidence type="ECO:0000256" key="4">
    <source>
        <dbReference type="ARBA" id="ARBA00048267"/>
    </source>
</evidence>
<dbReference type="PATRIC" id="fig|1134406.4.peg.522"/>
<comment type="similarity">
    <text evidence="5">Belongs to the CheB family.</text>
</comment>
<protein>
    <recommendedName>
        <fullName evidence="5">Protein-glutamate methylesterase/protein-glutamine glutaminase</fullName>
        <ecNumber evidence="5">3.1.1.61</ecNumber>
        <ecNumber evidence="5">3.5.1.44</ecNumber>
    </recommendedName>
</protein>
<evidence type="ECO:0000256" key="7">
    <source>
        <dbReference type="PROSITE-ProRule" id="PRU00169"/>
    </source>
</evidence>
<dbReference type="GO" id="GO:0006935">
    <property type="term" value="P:chemotaxis"/>
    <property type="evidence" value="ECO:0007669"/>
    <property type="project" value="UniProtKB-UniRule"/>
</dbReference>
<dbReference type="CDD" id="cd17541">
    <property type="entry name" value="REC_CheB-like"/>
    <property type="match status" value="1"/>
</dbReference>
<dbReference type="GO" id="GO:0005737">
    <property type="term" value="C:cytoplasm"/>
    <property type="evidence" value="ECO:0007669"/>
    <property type="project" value="UniProtKB-SubCell"/>
</dbReference>
<dbReference type="HAMAP" id="MF_00099">
    <property type="entry name" value="CheB_chemtxs"/>
    <property type="match status" value="1"/>
</dbReference>
<feature type="domain" description="CheB-type methylesterase" evidence="9">
    <location>
        <begin position="173"/>
        <end position="363"/>
    </location>
</feature>
<accession>A0A0N8GL41</accession>
<dbReference type="Pfam" id="PF01339">
    <property type="entry name" value="CheB_methylest"/>
    <property type="match status" value="1"/>
</dbReference>
<dbReference type="SUPFAM" id="SSF52738">
    <property type="entry name" value="Methylesterase CheB, C-terminal domain"/>
    <property type="match status" value="1"/>
</dbReference>
<sequence length="363" mass="38662">MNEKPSASSPESGNPPIRVLVVDDSAFMRFTITRHLSETAGIQVIGSARDGKEALQLIPELKPDVVTLDVEMPHLDGLSTLREIMAEFPVPVIMVSSLTKEGAVETIQALTYGAVDFVAKPSNKASVSAIVEELVTKIQRASRARVTRMQRRAITLPQQTASPAASNKSVRALRRGEPLVLIGSSTGGPRALNTLIPMLAADTPAAFVIVQHMPAGFTRSLAERLDSLSGLSVKEAEPGDIPEVGKVLLAPGGFHMVFDQNMQVTLNQNPTVHGVRPSVDVTMNSLVQHCPAPLLGVILTGMGSDGTTGCTLIHSRGGKILVEDESTCVVWGMPRSVMEAGVADQIVPLDLMAQAITNTIRKF</sequence>
<comment type="subcellular location">
    <subcellularLocation>
        <location evidence="5">Cytoplasm</location>
    </subcellularLocation>
</comment>
<dbReference type="NCBIfam" id="NF001965">
    <property type="entry name" value="PRK00742.1"/>
    <property type="match status" value="1"/>
</dbReference>
<evidence type="ECO:0000256" key="2">
    <source>
        <dbReference type="ARBA" id="ARBA00022500"/>
    </source>
</evidence>
<dbReference type="GO" id="GO:0000156">
    <property type="term" value="F:phosphorelay response regulator activity"/>
    <property type="evidence" value="ECO:0007669"/>
    <property type="project" value="InterPro"/>
</dbReference>
<dbReference type="STRING" id="1134406.ADN00_17295"/>
<comment type="caution">
    <text evidence="10">The sequence shown here is derived from an EMBL/GenBank/DDBJ whole genome shotgun (WGS) entry which is preliminary data.</text>
</comment>
<dbReference type="PROSITE" id="PS50122">
    <property type="entry name" value="CHEB"/>
    <property type="match status" value="1"/>
</dbReference>
<keyword evidence="11" id="KW-1185">Reference proteome</keyword>
<comment type="domain">
    <text evidence="5">Contains a C-terminal catalytic domain, and an N-terminal region which modulates catalytic activity.</text>
</comment>
<keyword evidence="2 5" id="KW-0145">Chemotaxis</keyword>
<feature type="modified residue" description="4-aspartylphosphate" evidence="5 7">
    <location>
        <position position="69"/>
    </location>
</feature>
<dbReference type="RefSeq" id="WP_075064303.1">
    <property type="nucleotide sequence ID" value="NZ_LGCL01000041.1"/>
</dbReference>
<dbReference type="PROSITE" id="PS50110">
    <property type="entry name" value="RESPONSE_REGULATORY"/>
    <property type="match status" value="1"/>
</dbReference>
<dbReference type="InterPro" id="IPR000673">
    <property type="entry name" value="Sig_transdc_resp-reg_Me-estase"/>
</dbReference>
<dbReference type="EC" id="3.5.1.44" evidence="5"/>
<dbReference type="InterPro" id="IPR001789">
    <property type="entry name" value="Sig_transdc_resp-reg_receiver"/>
</dbReference>
<dbReference type="EC" id="3.1.1.61" evidence="5"/>
<dbReference type="Gene3D" id="3.40.50.180">
    <property type="entry name" value="Methylesterase CheB, C-terminal domain"/>
    <property type="match status" value="1"/>
</dbReference>
<dbReference type="AlphaFoldDB" id="A0A0N8GL41"/>
<dbReference type="NCBIfam" id="NF009206">
    <property type="entry name" value="PRK12555.1"/>
    <property type="match status" value="1"/>
</dbReference>
<keyword evidence="5 7" id="KW-0597">Phosphoprotein</keyword>
<feature type="domain" description="Response regulatory" evidence="8">
    <location>
        <begin position="18"/>
        <end position="135"/>
    </location>
</feature>
<dbReference type="OrthoDB" id="9793421at2"/>
<dbReference type="GO" id="GO:0008984">
    <property type="term" value="F:protein-glutamate methylesterase activity"/>
    <property type="evidence" value="ECO:0007669"/>
    <property type="project" value="UniProtKB-UniRule"/>
</dbReference>
<comment type="catalytic activity">
    <reaction evidence="4 5">
        <text>[protein]-L-glutamate 5-O-methyl ester + H2O = L-glutamyl-[protein] + methanol + H(+)</text>
        <dbReference type="Rhea" id="RHEA:23236"/>
        <dbReference type="Rhea" id="RHEA-COMP:10208"/>
        <dbReference type="Rhea" id="RHEA-COMP:10311"/>
        <dbReference type="ChEBI" id="CHEBI:15377"/>
        <dbReference type="ChEBI" id="CHEBI:15378"/>
        <dbReference type="ChEBI" id="CHEBI:17790"/>
        <dbReference type="ChEBI" id="CHEBI:29973"/>
        <dbReference type="ChEBI" id="CHEBI:82795"/>
        <dbReference type="EC" id="3.1.1.61"/>
    </reaction>
</comment>
<evidence type="ECO:0000256" key="5">
    <source>
        <dbReference type="HAMAP-Rule" id="MF_00099"/>
    </source>
</evidence>
<evidence type="ECO:0000313" key="11">
    <source>
        <dbReference type="Proteomes" id="UP000050417"/>
    </source>
</evidence>
<dbReference type="PANTHER" id="PTHR42872:SF6">
    <property type="entry name" value="PROTEIN-GLUTAMATE METHYLESTERASE_PROTEIN-GLUTAMINE GLUTAMINASE"/>
    <property type="match status" value="1"/>
</dbReference>
<dbReference type="Pfam" id="PF00072">
    <property type="entry name" value="Response_reg"/>
    <property type="match status" value="1"/>
</dbReference>
<dbReference type="InterPro" id="IPR011006">
    <property type="entry name" value="CheY-like_superfamily"/>
</dbReference>
<gene>
    <name evidence="5" type="primary">cheB</name>
    <name evidence="10" type="ORF">ADN00_17295</name>
</gene>